<dbReference type="InterPro" id="IPR002328">
    <property type="entry name" value="ADH_Zn_CS"/>
</dbReference>
<comment type="similarity">
    <text evidence="4">Belongs to the zinc-containing alcohol dehydrogenase family.</text>
</comment>
<dbReference type="Proteomes" id="UP000564644">
    <property type="component" value="Unassembled WGS sequence"/>
</dbReference>
<dbReference type="SUPFAM" id="SSF51735">
    <property type="entry name" value="NAD(P)-binding Rossmann-fold domains"/>
    <property type="match status" value="1"/>
</dbReference>
<dbReference type="RefSeq" id="WP_185128323.1">
    <property type="nucleotide sequence ID" value="NZ_JACJVO010000008.1"/>
</dbReference>
<sequence length="350" mass="36822">MRALVYEGPSVMNVREVETPVPGEDELLIRVAYSGICGSELSGFLGQNSLRKPPMIFGHEFAGTVAAIGSRAADGSGSGAWAVGDRVTANPLVTCGRCENCLKGRQQLCAERKLLSAALPGSNAEYVKIPASFVHRIPDGLSLREAALTEPAACAVRAAELAEAEPTDTALVVGMGPIGLLILQALAQYGVRRIVAVDRNRDRLALAARLGASDVCCPEDGDLLAALRGLTGGRGVDVAVDAVGAAVTRRQCVQACRPGGRVVLTGLHEEESPLPVNLIIRSEVRLAGSFAYSETNFRTALRWLAEGRIGLPEGVVEAPLEEGAAWFDKLIRNPGNVSKVLLRPQGADGE</sequence>
<evidence type="ECO:0000256" key="2">
    <source>
        <dbReference type="ARBA" id="ARBA00022833"/>
    </source>
</evidence>
<feature type="domain" description="Enoyl reductase (ER)" evidence="5">
    <location>
        <begin position="8"/>
        <end position="311"/>
    </location>
</feature>
<evidence type="ECO:0000256" key="3">
    <source>
        <dbReference type="ARBA" id="ARBA00023002"/>
    </source>
</evidence>
<dbReference type="InterPro" id="IPR013149">
    <property type="entry name" value="ADH-like_C"/>
</dbReference>
<accession>A0A7X0VU55</accession>
<dbReference type="Gene3D" id="3.40.50.720">
    <property type="entry name" value="NAD(P)-binding Rossmann-like Domain"/>
    <property type="match status" value="1"/>
</dbReference>
<dbReference type="InterPro" id="IPR011032">
    <property type="entry name" value="GroES-like_sf"/>
</dbReference>
<dbReference type="SMART" id="SM00829">
    <property type="entry name" value="PKS_ER"/>
    <property type="match status" value="1"/>
</dbReference>
<evidence type="ECO:0000256" key="4">
    <source>
        <dbReference type="RuleBase" id="RU361277"/>
    </source>
</evidence>
<dbReference type="EMBL" id="JACJVO010000008">
    <property type="protein sequence ID" value="MBB6730659.1"/>
    <property type="molecule type" value="Genomic_DNA"/>
</dbReference>
<dbReference type="InterPro" id="IPR020843">
    <property type="entry name" value="ER"/>
</dbReference>
<dbReference type="SUPFAM" id="SSF50129">
    <property type="entry name" value="GroES-like"/>
    <property type="match status" value="1"/>
</dbReference>
<dbReference type="InterPro" id="IPR036291">
    <property type="entry name" value="NAD(P)-bd_dom_sf"/>
</dbReference>
<keyword evidence="7" id="KW-1185">Reference proteome</keyword>
<keyword evidence="2 4" id="KW-0862">Zinc</keyword>
<proteinExistence type="inferred from homology"/>
<dbReference type="InterPro" id="IPR013154">
    <property type="entry name" value="ADH-like_N"/>
</dbReference>
<keyword evidence="1 4" id="KW-0479">Metal-binding</keyword>
<dbReference type="Pfam" id="PF08240">
    <property type="entry name" value="ADH_N"/>
    <property type="match status" value="1"/>
</dbReference>
<gene>
    <name evidence="6" type="ORF">H7C18_07055</name>
</gene>
<dbReference type="PROSITE" id="PS00059">
    <property type="entry name" value="ADH_ZINC"/>
    <property type="match status" value="1"/>
</dbReference>
<protein>
    <submittedName>
        <fullName evidence="6">Alcohol dehydrogenase catalytic domain-containing protein</fullName>
    </submittedName>
</protein>
<dbReference type="Gene3D" id="3.90.180.10">
    <property type="entry name" value="Medium-chain alcohol dehydrogenases, catalytic domain"/>
    <property type="match status" value="1"/>
</dbReference>
<evidence type="ECO:0000259" key="5">
    <source>
        <dbReference type="SMART" id="SM00829"/>
    </source>
</evidence>
<dbReference type="PANTHER" id="PTHR43401:SF2">
    <property type="entry name" value="L-THREONINE 3-DEHYDROGENASE"/>
    <property type="match status" value="1"/>
</dbReference>
<evidence type="ECO:0000313" key="6">
    <source>
        <dbReference type="EMBL" id="MBB6730659.1"/>
    </source>
</evidence>
<comment type="cofactor">
    <cofactor evidence="4">
        <name>Zn(2+)</name>
        <dbReference type="ChEBI" id="CHEBI:29105"/>
    </cofactor>
</comment>
<reference evidence="6 7" key="1">
    <citation type="submission" date="2020-08" db="EMBL/GenBank/DDBJ databases">
        <title>Cohnella phylogeny.</title>
        <authorList>
            <person name="Dunlap C."/>
        </authorList>
    </citation>
    <scope>NUCLEOTIDE SEQUENCE [LARGE SCALE GENOMIC DNA]</scope>
    <source>
        <strain evidence="6 7">CBP 2801</strain>
    </source>
</reference>
<dbReference type="Pfam" id="PF00107">
    <property type="entry name" value="ADH_zinc_N"/>
    <property type="match status" value="1"/>
</dbReference>
<organism evidence="6 7">
    <name type="scientific">Cohnella zeiphila</name>
    <dbReference type="NCBI Taxonomy" id="2761120"/>
    <lineage>
        <taxon>Bacteria</taxon>
        <taxon>Bacillati</taxon>
        <taxon>Bacillota</taxon>
        <taxon>Bacilli</taxon>
        <taxon>Bacillales</taxon>
        <taxon>Paenibacillaceae</taxon>
        <taxon>Cohnella</taxon>
    </lineage>
</organism>
<dbReference type="InterPro" id="IPR050129">
    <property type="entry name" value="Zn_alcohol_dh"/>
</dbReference>
<comment type="caution">
    <text evidence="6">The sequence shown here is derived from an EMBL/GenBank/DDBJ whole genome shotgun (WGS) entry which is preliminary data.</text>
</comment>
<dbReference type="AlphaFoldDB" id="A0A7X0VU55"/>
<evidence type="ECO:0000313" key="7">
    <source>
        <dbReference type="Proteomes" id="UP000564644"/>
    </source>
</evidence>
<evidence type="ECO:0000256" key="1">
    <source>
        <dbReference type="ARBA" id="ARBA00022723"/>
    </source>
</evidence>
<name>A0A7X0VU55_9BACL</name>
<dbReference type="PANTHER" id="PTHR43401">
    <property type="entry name" value="L-THREONINE 3-DEHYDROGENASE"/>
    <property type="match status" value="1"/>
</dbReference>
<dbReference type="GO" id="GO:0008270">
    <property type="term" value="F:zinc ion binding"/>
    <property type="evidence" value="ECO:0007669"/>
    <property type="project" value="InterPro"/>
</dbReference>
<keyword evidence="3" id="KW-0560">Oxidoreductase</keyword>
<dbReference type="GO" id="GO:0016491">
    <property type="term" value="F:oxidoreductase activity"/>
    <property type="evidence" value="ECO:0007669"/>
    <property type="project" value="UniProtKB-KW"/>
</dbReference>